<dbReference type="Gene3D" id="2.30.110.10">
    <property type="entry name" value="Electron Transport, Fmn-binding Protein, Chain A"/>
    <property type="match status" value="1"/>
</dbReference>
<comment type="caution">
    <text evidence="2">The sequence shown here is derived from an EMBL/GenBank/DDBJ whole genome shotgun (WGS) entry which is preliminary data.</text>
</comment>
<proteinExistence type="predicted"/>
<dbReference type="AlphaFoldDB" id="A0A931G639"/>
<sequence>MDANDEVNGIEHLSIHECWDALRSADIGRLAVIIDDHPEIFPLTYMVDHGTVVFRSAEGSKVDGVRSGHPLAFEVDGYDRSTNRAWSAVIKGTAEEPRDIDEAAAAAMLPIFPWQAGEKNHFVRIVPDQISGRRFPVQPRGRRLSSISGEPDVE</sequence>
<name>A0A931G639_9MICC</name>
<dbReference type="InterPro" id="IPR024747">
    <property type="entry name" value="Pyridox_Oxase-rel"/>
</dbReference>
<dbReference type="RefSeq" id="WP_196397561.1">
    <property type="nucleotide sequence ID" value="NZ_JADNYM010000019.1"/>
</dbReference>
<feature type="region of interest" description="Disordered" evidence="1">
    <location>
        <begin position="134"/>
        <end position="154"/>
    </location>
</feature>
<keyword evidence="3" id="KW-1185">Reference proteome</keyword>
<gene>
    <name evidence="2" type="ORF">IV500_14680</name>
</gene>
<evidence type="ECO:0000313" key="3">
    <source>
        <dbReference type="Proteomes" id="UP000655366"/>
    </source>
</evidence>
<accession>A0A931G639</accession>
<dbReference type="InterPro" id="IPR012349">
    <property type="entry name" value="Split_barrel_FMN-bd"/>
</dbReference>
<dbReference type="SUPFAM" id="SSF50475">
    <property type="entry name" value="FMN-binding split barrel"/>
    <property type="match status" value="1"/>
</dbReference>
<dbReference type="Proteomes" id="UP000655366">
    <property type="component" value="Unassembled WGS sequence"/>
</dbReference>
<protein>
    <submittedName>
        <fullName evidence="2">Pyridoxamine 5'-phosphate oxidase family protein</fullName>
    </submittedName>
</protein>
<evidence type="ECO:0000256" key="1">
    <source>
        <dbReference type="SAM" id="MobiDB-lite"/>
    </source>
</evidence>
<dbReference type="Pfam" id="PF12900">
    <property type="entry name" value="Pyridox_ox_2"/>
    <property type="match status" value="1"/>
</dbReference>
<evidence type="ECO:0000313" key="2">
    <source>
        <dbReference type="EMBL" id="MBG0740623.1"/>
    </source>
</evidence>
<organism evidence="2 3">
    <name type="scientific">Arthrobacter terrae</name>
    <dbReference type="NCBI Taxonomy" id="2935737"/>
    <lineage>
        <taxon>Bacteria</taxon>
        <taxon>Bacillati</taxon>
        <taxon>Actinomycetota</taxon>
        <taxon>Actinomycetes</taxon>
        <taxon>Micrococcales</taxon>
        <taxon>Micrococcaceae</taxon>
        <taxon>Arthrobacter</taxon>
    </lineage>
</organism>
<dbReference type="EMBL" id="JADNYM010000019">
    <property type="protein sequence ID" value="MBG0740623.1"/>
    <property type="molecule type" value="Genomic_DNA"/>
</dbReference>
<reference evidence="2 3" key="1">
    <citation type="submission" date="2020-11" db="EMBL/GenBank/DDBJ databases">
        <title>Arthrobacter antarcticus sp. nov., isolated from Antarctic Soil.</title>
        <authorList>
            <person name="Li J."/>
        </authorList>
    </citation>
    <scope>NUCLEOTIDE SEQUENCE [LARGE SCALE GENOMIC DNA]</scope>
    <source>
        <strain evidence="2 3">Z1-20</strain>
    </source>
</reference>